<evidence type="ECO:0000256" key="7">
    <source>
        <dbReference type="SAM" id="Phobius"/>
    </source>
</evidence>
<sequence length="476" mass="51271">MSNAIDTSPQAVTTPSGNSKFRIILSSLVGTTIEFYDFYVYATAAISVFPMLFFHSASDTGALLASLATFGVAFVARPVGSVVFGHFGDRVGRKATLVASLLTMGIATVVIGFLPTFYQIGVFAPALLAIMRFCQGMGLGGEWSGASLLAGENARKGKRGFDSMWPQLGAPIGFALANGFFLFLTVSMNYDSTSATTNHTFLVWGWRLPFLFSSVIVALGLYVRFKLEETPAFQVSKQRGEVVKAPVAAAFRTSWRQIIQGTFLMLSTYTLFYLMTTWILSYAIGKTEAGFLGIGYQRFLIVQIITICAFAVTIPISGWLGDKVGRKRFLTGTTAAIMVFGLTFQFFLDPARVGTGASADIARITVFMLIGMALMGLTFGIQSALLPELFPTNVRYTGSAVAYNVSSILGAAVAPFIATWLATTYGPGWVGVYLIAMGACTFVACLTIPETKDRELDAIGREAVEVVPEREMAAID</sequence>
<evidence type="ECO:0000256" key="5">
    <source>
        <dbReference type="ARBA" id="ARBA00022989"/>
    </source>
</evidence>
<evidence type="ECO:0000313" key="9">
    <source>
        <dbReference type="EMBL" id="AZZ40224.1"/>
    </source>
</evidence>
<feature type="transmembrane region" description="Helical" evidence="7">
    <location>
        <begin position="120"/>
        <end position="143"/>
    </location>
</feature>
<keyword evidence="2" id="KW-0813">Transport</keyword>
<feature type="transmembrane region" description="Helical" evidence="7">
    <location>
        <begin position="204"/>
        <end position="223"/>
    </location>
</feature>
<evidence type="ECO:0000259" key="8">
    <source>
        <dbReference type="PROSITE" id="PS50850"/>
    </source>
</evidence>
<feature type="transmembrane region" description="Helical" evidence="7">
    <location>
        <begin position="329"/>
        <end position="348"/>
    </location>
</feature>
<evidence type="ECO:0000256" key="6">
    <source>
        <dbReference type="ARBA" id="ARBA00023136"/>
    </source>
</evidence>
<dbReference type="EMBL" id="CP025570">
    <property type="protein sequence ID" value="AZZ40224.1"/>
    <property type="molecule type" value="Genomic_DNA"/>
</dbReference>
<dbReference type="InterPro" id="IPR020846">
    <property type="entry name" value="MFS_dom"/>
</dbReference>
<feature type="transmembrane region" description="Helical" evidence="7">
    <location>
        <begin position="296"/>
        <end position="317"/>
    </location>
</feature>
<comment type="subcellular location">
    <subcellularLocation>
        <location evidence="1">Cell membrane</location>
        <topology evidence="1">Multi-pass membrane protein</topology>
    </subcellularLocation>
</comment>
<dbReference type="InterPro" id="IPR005828">
    <property type="entry name" value="MFS_sugar_transport-like"/>
</dbReference>
<accession>A0A3T0S1I2</accession>
<dbReference type="PANTHER" id="PTHR43045:SF2">
    <property type="entry name" value="INNER MEMBRANE METABOLITE TRANSPORT PROTEIN YHJE"/>
    <property type="match status" value="1"/>
</dbReference>
<feature type="transmembrane region" description="Helical" evidence="7">
    <location>
        <begin position="401"/>
        <end position="422"/>
    </location>
</feature>
<dbReference type="PROSITE" id="PS50850">
    <property type="entry name" value="MFS"/>
    <property type="match status" value="1"/>
</dbReference>
<evidence type="ECO:0000256" key="4">
    <source>
        <dbReference type="ARBA" id="ARBA00022692"/>
    </source>
</evidence>
<dbReference type="AlphaFoldDB" id="A0A3T0S1I2"/>
<feature type="transmembrane region" description="Helical" evidence="7">
    <location>
        <begin position="262"/>
        <end position="284"/>
    </location>
</feature>
<dbReference type="Pfam" id="PF00083">
    <property type="entry name" value="Sugar_tr"/>
    <property type="match status" value="1"/>
</dbReference>
<name>A0A3T0S1I2_9ACTN</name>
<feature type="transmembrane region" description="Helical" evidence="7">
    <location>
        <begin position="96"/>
        <end position="114"/>
    </location>
</feature>
<dbReference type="Gene3D" id="1.20.1250.20">
    <property type="entry name" value="MFS general substrate transporter like domains"/>
    <property type="match status" value="1"/>
</dbReference>
<feature type="transmembrane region" description="Helical" evidence="7">
    <location>
        <begin position="428"/>
        <end position="448"/>
    </location>
</feature>
<proteinExistence type="predicted"/>
<reference evidence="10" key="1">
    <citation type="submission" date="2017-12" db="EMBL/GenBank/DDBJ databases">
        <title>Whole genome sequencing of Acidipropionibacterium jensenii strains JS279 and JS280.</title>
        <authorList>
            <person name="Deptula P."/>
            <person name="Laine P."/>
            <person name="Smolander O.-P."/>
            <person name="Paulin L."/>
            <person name="Auvinen P."/>
            <person name="Varmanen P."/>
        </authorList>
    </citation>
    <scope>NUCLEOTIDE SEQUENCE [LARGE SCALE GENOMIC DNA]</scope>
    <source>
        <strain evidence="10">JS280</strain>
    </source>
</reference>
<dbReference type="PANTHER" id="PTHR43045">
    <property type="entry name" value="SHIKIMATE TRANSPORTER"/>
    <property type="match status" value="1"/>
</dbReference>
<dbReference type="KEGG" id="aji:C0Z10_11210"/>
<evidence type="ECO:0000256" key="1">
    <source>
        <dbReference type="ARBA" id="ARBA00004651"/>
    </source>
</evidence>
<dbReference type="GO" id="GO:0022857">
    <property type="term" value="F:transmembrane transporter activity"/>
    <property type="evidence" value="ECO:0007669"/>
    <property type="project" value="InterPro"/>
</dbReference>
<organism evidence="9 10">
    <name type="scientific">Acidipropionibacterium jensenii</name>
    <dbReference type="NCBI Taxonomy" id="1749"/>
    <lineage>
        <taxon>Bacteria</taxon>
        <taxon>Bacillati</taxon>
        <taxon>Actinomycetota</taxon>
        <taxon>Actinomycetes</taxon>
        <taxon>Propionibacteriales</taxon>
        <taxon>Propionibacteriaceae</taxon>
        <taxon>Acidipropionibacterium</taxon>
    </lineage>
</organism>
<feature type="transmembrane region" description="Helical" evidence="7">
    <location>
        <begin position="360"/>
        <end position="381"/>
    </location>
</feature>
<gene>
    <name evidence="9" type="ORF">C0Z10_11210</name>
</gene>
<dbReference type="SUPFAM" id="SSF103473">
    <property type="entry name" value="MFS general substrate transporter"/>
    <property type="match status" value="1"/>
</dbReference>
<keyword evidence="5 7" id="KW-1133">Transmembrane helix</keyword>
<evidence type="ECO:0000313" key="10">
    <source>
        <dbReference type="Proteomes" id="UP000285875"/>
    </source>
</evidence>
<dbReference type="InterPro" id="IPR036259">
    <property type="entry name" value="MFS_trans_sf"/>
</dbReference>
<keyword evidence="3" id="KW-1003">Cell membrane</keyword>
<dbReference type="GO" id="GO:0005886">
    <property type="term" value="C:plasma membrane"/>
    <property type="evidence" value="ECO:0007669"/>
    <property type="project" value="UniProtKB-SubCell"/>
</dbReference>
<evidence type="ECO:0000256" key="3">
    <source>
        <dbReference type="ARBA" id="ARBA00022475"/>
    </source>
</evidence>
<dbReference type="CDD" id="cd17369">
    <property type="entry name" value="MFS_ShiA_like"/>
    <property type="match status" value="1"/>
</dbReference>
<keyword evidence="6 7" id="KW-0472">Membrane</keyword>
<evidence type="ECO:0000256" key="2">
    <source>
        <dbReference type="ARBA" id="ARBA00022448"/>
    </source>
</evidence>
<keyword evidence="4 7" id="KW-0812">Transmembrane</keyword>
<feature type="transmembrane region" description="Helical" evidence="7">
    <location>
        <begin position="63"/>
        <end position="84"/>
    </location>
</feature>
<dbReference type="Proteomes" id="UP000285875">
    <property type="component" value="Chromosome"/>
</dbReference>
<protein>
    <submittedName>
        <fullName evidence="9">MFS transporter</fullName>
    </submittedName>
</protein>
<feature type="domain" description="Major facilitator superfamily (MFS) profile" evidence="8">
    <location>
        <begin position="23"/>
        <end position="452"/>
    </location>
</feature>
<feature type="transmembrane region" description="Helical" evidence="7">
    <location>
        <begin position="164"/>
        <end position="184"/>
    </location>
</feature>